<organism evidence="8 9">
    <name type="scientific">Paenibacillus albus</name>
    <dbReference type="NCBI Taxonomy" id="2495582"/>
    <lineage>
        <taxon>Bacteria</taxon>
        <taxon>Bacillati</taxon>
        <taxon>Bacillota</taxon>
        <taxon>Bacilli</taxon>
        <taxon>Bacillales</taxon>
        <taxon>Paenibacillaceae</taxon>
        <taxon>Paenibacillus</taxon>
    </lineage>
</organism>
<dbReference type="PANTHER" id="PTHR43496:SF1">
    <property type="entry name" value="POLYGALACTURONAN_RHAMNOGALACTURONAN TRANSPORT SYSTEM PERMEASE PROTEIN YTEP"/>
    <property type="match status" value="1"/>
</dbReference>
<protein>
    <submittedName>
        <fullName evidence="8">Sugar ABC transporter permease</fullName>
    </submittedName>
</protein>
<gene>
    <name evidence="8" type="ORF">EJC50_08670</name>
</gene>
<evidence type="ECO:0000256" key="1">
    <source>
        <dbReference type="ARBA" id="ARBA00004141"/>
    </source>
</evidence>
<evidence type="ECO:0000256" key="2">
    <source>
        <dbReference type="ARBA" id="ARBA00022448"/>
    </source>
</evidence>
<dbReference type="Pfam" id="PF00528">
    <property type="entry name" value="BPD_transp_1"/>
    <property type="match status" value="1"/>
</dbReference>
<dbReference type="SUPFAM" id="SSF161098">
    <property type="entry name" value="MetI-like"/>
    <property type="match status" value="1"/>
</dbReference>
<evidence type="ECO:0000256" key="4">
    <source>
        <dbReference type="ARBA" id="ARBA00022989"/>
    </source>
</evidence>
<evidence type="ECO:0000259" key="7">
    <source>
        <dbReference type="PROSITE" id="PS50928"/>
    </source>
</evidence>
<feature type="transmembrane region" description="Helical" evidence="6">
    <location>
        <begin position="33"/>
        <end position="60"/>
    </location>
</feature>
<evidence type="ECO:0000313" key="8">
    <source>
        <dbReference type="EMBL" id="AZN39707.1"/>
    </source>
</evidence>
<keyword evidence="3 6" id="KW-0812">Transmembrane</keyword>
<evidence type="ECO:0000256" key="6">
    <source>
        <dbReference type="RuleBase" id="RU363032"/>
    </source>
</evidence>
<sequence>MATLAESQTNTAVEARRRAMTKRILHKMWDQRWLYIFTIPGIIFFLLFSYYPMVGIIIAFQDYNPVKGYSGSEFVGLENFKTIFNLPDFTNALRNTVIISGLKLLIGFPVTILFALLINEIHQTVFKRFVQTISYLPYFISWVIAAGLWYKMLSPDGGLINEMLTRIGFLNEPFYFMGSTHAFLPIVIFTELWKNIGFNAIIYLAALSGIDPHLYEVSSIDGASRIRQIWHIALPGIRGTMVLLFILSASGLMSAGFDQLWTMGNLQVQEVGQILDTLILSYLRNSGGFMGLSLGATMGVFQATVGLILFLVCNFVAKLIKQESLI</sequence>
<feature type="transmembrane region" description="Helical" evidence="6">
    <location>
        <begin position="237"/>
        <end position="257"/>
    </location>
</feature>
<keyword evidence="4 6" id="KW-1133">Transmembrane helix</keyword>
<dbReference type="KEGG" id="palb:EJC50_08670"/>
<keyword evidence="5 6" id="KW-0472">Membrane</keyword>
<dbReference type="Gene3D" id="1.10.3720.10">
    <property type="entry name" value="MetI-like"/>
    <property type="match status" value="1"/>
</dbReference>
<dbReference type="AlphaFoldDB" id="A0A3Q8X5I5"/>
<keyword evidence="2 6" id="KW-0813">Transport</keyword>
<dbReference type="InterPro" id="IPR000515">
    <property type="entry name" value="MetI-like"/>
</dbReference>
<dbReference type="GO" id="GO:0005886">
    <property type="term" value="C:plasma membrane"/>
    <property type="evidence" value="ECO:0007669"/>
    <property type="project" value="UniProtKB-SubCell"/>
</dbReference>
<comment type="subcellular location">
    <subcellularLocation>
        <location evidence="6">Cell membrane</location>
        <topology evidence="6">Multi-pass membrane protein</topology>
    </subcellularLocation>
    <subcellularLocation>
        <location evidence="1">Membrane</location>
        <topology evidence="1">Multi-pass membrane protein</topology>
    </subcellularLocation>
</comment>
<feature type="domain" description="ABC transmembrane type-1" evidence="7">
    <location>
        <begin position="93"/>
        <end position="313"/>
    </location>
</feature>
<feature type="transmembrane region" description="Helical" evidence="6">
    <location>
        <begin position="129"/>
        <end position="153"/>
    </location>
</feature>
<name>A0A3Q8X5I5_9BACL</name>
<evidence type="ECO:0000313" key="9">
    <source>
        <dbReference type="Proteomes" id="UP000272528"/>
    </source>
</evidence>
<dbReference type="CDD" id="cd06261">
    <property type="entry name" value="TM_PBP2"/>
    <property type="match status" value="1"/>
</dbReference>
<dbReference type="PANTHER" id="PTHR43496">
    <property type="entry name" value="PROTEIN LPLB"/>
    <property type="match status" value="1"/>
</dbReference>
<accession>A0A3Q8X5I5</accession>
<feature type="transmembrane region" description="Helical" evidence="6">
    <location>
        <begin position="173"/>
        <end position="193"/>
    </location>
</feature>
<feature type="transmembrane region" description="Helical" evidence="6">
    <location>
        <begin position="97"/>
        <end position="117"/>
    </location>
</feature>
<reference evidence="9" key="1">
    <citation type="submission" date="2018-12" db="EMBL/GenBank/DDBJ databases">
        <title>Genome sequence of Peanibacillus sp.</title>
        <authorList>
            <person name="Subramani G."/>
            <person name="Srinivasan S."/>
            <person name="Kim M.K."/>
        </authorList>
    </citation>
    <scope>NUCLEOTIDE SEQUENCE [LARGE SCALE GENOMIC DNA]</scope>
    <source>
        <strain evidence="9">18JY67-1</strain>
    </source>
</reference>
<comment type="similarity">
    <text evidence="6">Belongs to the binding-protein-dependent transport system permease family.</text>
</comment>
<evidence type="ECO:0000256" key="3">
    <source>
        <dbReference type="ARBA" id="ARBA00022692"/>
    </source>
</evidence>
<dbReference type="OrthoDB" id="2527995at2"/>
<dbReference type="Proteomes" id="UP000272528">
    <property type="component" value="Chromosome"/>
</dbReference>
<feature type="transmembrane region" description="Helical" evidence="6">
    <location>
        <begin position="289"/>
        <end position="317"/>
    </location>
</feature>
<evidence type="ECO:0000256" key="5">
    <source>
        <dbReference type="ARBA" id="ARBA00023136"/>
    </source>
</evidence>
<dbReference type="GO" id="GO:0055085">
    <property type="term" value="P:transmembrane transport"/>
    <property type="evidence" value="ECO:0007669"/>
    <property type="project" value="InterPro"/>
</dbReference>
<dbReference type="InterPro" id="IPR035906">
    <property type="entry name" value="MetI-like_sf"/>
</dbReference>
<keyword evidence="9" id="KW-1185">Reference proteome</keyword>
<dbReference type="PROSITE" id="PS50928">
    <property type="entry name" value="ABC_TM1"/>
    <property type="match status" value="1"/>
</dbReference>
<dbReference type="RefSeq" id="WP_126014550.1">
    <property type="nucleotide sequence ID" value="NZ_CP034437.1"/>
</dbReference>
<dbReference type="EMBL" id="CP034437">
    <property type="protein sequence ID" value="AZN39707.1"/>
    <property type="molecule type" value="Genomic_DNA"/>
</dbReference>
<proteinExistence type="inferred from homology"/>